<comment type="caution">
    <text evidence="1">The sequence shown here is derived from an EMBL/GenBank/DDBJ whole genome shotgun (WGS) entry which is preliminary data.</text>
</comment>
<protein>
    <submittedName>
        <fullName evidence="1">Uncharacterized protein</fullName>
    </submittedName>
</protein>
<dbReference type="Proteomes" id="UP001196413">
    <property type="component" value="Unassembled WGS sequence"/>
</dbReference>
<organism evidence="1 2">
    <name type="scientific">Parelaphostrongylus tenuis</name>
    <name type="common">Meningeal worm</name>
    <dbReference type="NCBI Taxonomy" id="148309"/>
    <lineage>
        <taxon>Eukaryota</taxon>
        <taxon>Metazoa</taxon>
        <taxon>Ecdysozoa</taxon>
        <taxon>Nematoda</taxon>
        <taxon>Chromadorea</taxon>
        <taxon>Rhabditida</taxon>
        <taxon>Rhabditina</taxon>
        <taxon>Rhabditomorpha</taxon>
        <taxon>Strongyloidea</taxon>
        <taxon>Metastrongylidae</taxon>
        <taxon>Parelaphostrongylus</taxon>
    </lineage>
</organism>
<evidence type="ECO:0000313" key="1">
    <source>
        <dbReference type="EMBL" id="KAJ1347715.1"/>
    </source>
</evidence>
<sequence length="305" mass="34255">MMESVEAYIIETDKNGLSQLRFPSELLCLFNVEVGDGIYVRTIRKPIMGCWESKKCWTALALETLMWKPMKKLSDFQLETCLPFDDAMQVAYRLDFLANLSYSSVQWFSPVIYAFLVFVHSTGANFAPSVVSVPAEQINCTGVLNILRSYRVLFEFNVKSDEVSGVEYSPILIESITVLFDDEIDRLIQSSGAKGVHFKWTVAVIQKIRQAGSLSFEVGKNRQALAIALKKENNSGPTDLPRSHSSHGSESRTSYHVADILLQAFLELAKAHADKEEAILRTLMLKLMSKSRKITIKKTIKGVSD</sequence>
<accession>A0AAD5LWE4</accession>
<reference evidence="1" key="1">
    <citation type="submission" date="2021-06" db="EMBL/GenBank/DDBJ databases">
        <title>Parelaphostrongylus tenuis whole genome reference sequence.</title>
        <authorList>
            <person name="Garwood T.J."/>
            <person name="Larsen P.A."/>
            <person name="Fountain-Jones N.M."/>
            <person name="Garbe J.R."/>
            <person name="Macchietto M.G."/>
            <person name="Kania S.A."/>
            <person name="Gerhold R.W."/>
            <person name="Richards J.E."/>
            <person name="Wolf T.M."/>
        </authorList>
    </citation>
    <scope>NUCLEOTIDE SEQUENCE</scope>
    <source>
        <strain evidence="1">MNPRO001-30</strain>
        <tissue evidence="1">Meninges</tissue>
    </source>
</reference>
<evidence type="ECO:0000313" key="2">
    <source>
        <dbReference type="Proteomes" id="UP001196413"/>
    </source>
</evidence>
<dbReference type="AlphaFoldDB" id="A0AAD5LWE4"/>
<proteinExistence type="predicted"/>
<gene>
    <name evidence="1" type="ORF">KIN20_002847</name>
</gene>
<name>A0AAD5LWE4_PARTN</name>
<keyword evidence="2" id="KW-1185">Reference proteome</keyword>
<dbReference type="EMBL" id="JAHQIW010000369">
    <property type="protein sequence ID" value="KAJ1347715.1"/>
    <property type="molecule type" value="Genomic_DNA"/>
</dbReference>